<dbReference type="PANTHER" id="PTHR47412">
    <property type="entry name" value="FI01434P-RELATED"/>
    <property type="match status" value="1"/>
</dbReference>
<dbReference type="RefSeq" id="XP_017776246.1">
    <property type="nucleotide sequence ID" value="XM_017920757.1"/>
</dbReference>
<reference evidence="2" key="1">
    <citation type="submission" date="2025-08" db="UniProtKB">
        <authorList>
            <consortium name="RefSeq"/>
        </authorList>
    </citation>
    <scope>IDENTIFICATION</scope>
    <source>
        <tissue evidence="2">Whole Larva</tissue>
    </source>
</reference>
<organism evidence="1 2">
    <name type="scientific">Nicrophorus vespilloides</name>
    <name type="common">Boreal carrion beetle</name>
    <dbReference type="NCBI Taxonomy" id="110193"/>
    <lineage>
        <taxon>Eukaryota</taxon>
        <taxon>Metazoa</taxon>
        <taxon>Ecdysozoa</taxon>
        <taxon>Arthropoda</taxon>
        <taxon>Hexapoda</taxon>
        <taxon>Insecta</taxon>
        <taxon>Pterygota</taxon>
        <taxon>Neoptera</taxon>
        <taxon>Endopterygota</taxon>
        <taxon>Coleoptera</taxon>
        <taxon>Polyphaga</taxon>
        <taxon>Staphyliniformia</taxon>
        <taxon>Silphidae</taxon>
        <taxon>Nicrophorinae</taxon>
        <taxon>Nicrophorus</taxon>
    </lineage>
</organism>
<dbReference type="GeneID" id="108562429"/>
<dbReference type="PANTHER" id="PTHR47412:SF1">
    <property type="entry name" value="FI01434P-RELATED"/>
    <property type="match status" value="1"/>
</dbReference>
<evidence type="ECO:0000313" key="2">
    <source>
        <dbReference type="RefSeq" id="XP_017776246.1"/>
    </source>
</evidence>
<proteinExistence type="predicted"/>
<dbReference type="Pfam" id="PF13896">
    <property type="entry name" value="Glyco_transf_49"/>
    <property type="match status" value="1"/>
</dbReference>
<protein>
    <submittedName>
        <fullName evidence="2">Beta-1,4-glucuronyltransferase 1-like</fullName>
    </submittedName>
</protein>
<sequence length="443" mass="50929">MAFRDSDFLFRCVIIGVIRITTTSKIVSVAMVTVPWKVRTIISLLLFLGVFLVATELLCQRSKAVLPTPPLKRITQCEERIARSRVSQRGDFFVLENVVRPSGQVKCYESVTYTTQADYSFLDNLPDLMKRWKGPISVALFAPGEDFRPTLDSIAFLRNCETPLIKHHVTFHVFFPVDHFPKTIYKMALIEAYEDVYNCQKGAPYLNVKVNEMYRRKLNLTYPINVGRNVAREGAYTHFVLASDIELYPTPDFIPKFLEMITANPEYAYRHNPHVYALPIFEINANESVPPNKTILQEMMRTGKAFLFHKKLCSACHSVPKSKEWLVAKETEGVGVFTVGKRMGVNKMWEAFYVGTNQDPLFDDRLTWEGQGNKMTQGYSLCLLNYDYMVLNNAFLTHRPGVKKSKEQINKYSRYIGATNRLIKRKIKVELEALYGSRQGCYL</sequence>
<keyword evidence="1" id="KW-1185">Reference proteome</keyword>
<dbReference type="Proteomes" id="UP000695000">
    <property type="component" value="Unplaced"/>
</dbReference>
<name>A0ABM1MNU6_NICVS</name>
<evidence type="ECO:0000313" key="1">
    <source>
        <dbReference type="Proteomes" id="UP000695000"/>
    </source>
</evidence>
<gene>
    <name evidence="2" type="primary">LOC108562429</name>
</gene>
<accession>A0ABM1MNU6</accession>